<proteinExistence type="predicted"/>
<protein>
    <submittedName>
        <fullName evidence="1">Uncharacterized protein</fullName>
    </submittedName>
</protein>
<dbReference type="InterPro" id="IPR029055">
    <property type="entry name" value="Ntn_hydrolases_N"/>
</dbReference>
<dbReference type="CDD" id="cd01901">
    <property type="entry name" value="Ntn_hydrolase"/>
    <property type="match status" value="1"/>
</dbReference>
<evidence type="ECO:0000313" key="2">
    <source>
        <dbReference type="Proteomes" id="UP001549749"/>
    </source>
</evidence>
<comment type="caution">
    <text evidence="1">The sequence shown here is derived from an EMBL/GenBank/DDBJ whole genome shotgun (WGS) entry which is preliminary data.</text>
</comment>
<keyword evidence="2" id="KW-1185">Reference proteome</keyword>
<name>A0ABV2TC85_9BACT</name>
<sequence>MSIVIAILEPEKGITLYADRKWVLAGPKGKIYAEGEVEKLHHITPTIACGYTGSKDWCEALTLVLSQSAKHKASELIELIKTYPYNGKVEGSTYILAGIYDNGRPFLFGYKSTGEFTLVQDQEADVFATSPTEYLHNCQEFFYQDLDLHNDLDLASIHTIEFAATQNPTYIGSNYNSIKIPAIHH</sequence>
<dbReference type="RefSeq" id="WP_354663201.1">
    <property type="nucleotide sequence ID" value="NZ_JBEXAC010000002.1"/>
</dbReference>
<dbReference type="Gene3D" id="3.60.20.10">
    <property type="entry name" value="Glutamine Phosphoribosylpyrophosphate, subunit 1, domain 1"/>
    <property type="match status" value="1"/>
</dbReference>
<gene>
    <name evidence="1" type="ORF">ABR189_24905</name>
</gene>
<dbReference type="Proteomes" id="UP001549749">
    <property type="component" value="Unassembled WGS sequence"/>
</dbReference>
<evidence type="ECO:0000313" key="1">
    <source>
        <dbReference type="EMBL" id="MET7000647.1"/>
    </source>
</evidence>
<reference evidence="1 2" key="1">
    <citation type="submission" date="2024-06" db="EMBL/GenBank/DDBJ databases">
        <title>Chitinophaga defluvii sp. nov., isolated from municipal sewage.</title>
        <authorList>
            <person name="Zhang L."/>
        </authorList>
    </citation>
    <scope>NUCLEOTIDE SEQUENCE [LARGE SCALE GENOMIC DNA]</scope>
    <source>
        <strain evidence="1 2">H8</strain>
    </source>
</reference>
<accession>A0ABV2TC85</accession>
<dbReference type="SUPFAM" id="SSF56235">
    <property type="entry name" value="N-terminal nucleophile aminohydrolases (Ntn hydrolases)"/>
    <property type="match status" value="1"/>
</dbReference>
<dbReference type="EMBL" id="JBEXAC010000002">
    <property type="protein sequence ID" value="MET7000647.1"/>
    <property type="molecule type" value="Genomic_DNA"/>
</dbReference>
<organism evidence="1 2">
    <name type="scientific">Chitinophaga defluvii</name>
    <dbReference type="NCBI Taxonomy" id="3163343"/>
    <lineage>
        <taxon>Bacteria</taxon>
        <taxon>Pseudomonadati</taxon>
        <taxon>Bacteroidota</taxon>
        <taxon>Chitinophagia</taxon>
        <taxon>Chitinophagales</taxon>
        <taxon>Chitinophagaceae</taxon>
        <taxon>Chitinophaga</taxon>
    </lineage>
</organism>